<feature type="transmembrane region" description="Helical" evidence="6">
    <location>
        <begin position="148"/>
        <end position="168"/>
    </location>
</feature>
<gene>
    <name evidence="8" type="ORF">TG4357_02799</name>
</gene>
<feature type="transmembrane region" description="Helical" evidence="6">
    <location>
        <begin position="265"/>
        <end position="282"/>
    </location>
</feature>
<evidence type="ECO:0000259" key="7">
    <source>
        <dbReference type="Pfam" id="PF00892"/>
    </source>
</evidence>
<feature type="transmembrane region" description="Helical" evidence="6">
    <location>
        <begin position="38"/>
        <end position="58"/>
    </location>
</feature>
<evidence type="ECO:0000256" key="2">
    <source>
        <dbReference type="ARBA" id="ARBA00007362"/>
    </source>
</evidence>
<evidence type="ECO:0000256" key="3">
    <source>
        <dbReference type="ARBA" id="ARBA00022692"/>
    </source>
</evidence>
<evidence type="ECO:0000256" key="1">
    <source>
        <dbReference type="ARBA" id="ARBA00004141"/>
    </source>
</evidence>
<keyword evidence="4 6" id="KW-1133">Transmembrane helix</keyword>
<dbReference type="Pfam" id="PF00892">
    <property type="entry name" value="EamA"/>
    <property type="match status" value="2"/>
</dbReference>
<feature type="transmembrane region" description="Helical" evidence="6">
    <location>
        <begin position="211"/>
        <end position="229"/>
    </location>
</feature>
<evidence type="ECO:0000256" key="4">
    <source>
        <dbReference type="ARBA" id="ARBA00022989"/>
    </source>
</evidence>
<feature type="transmembrane region" description="Helical" evidence="6">
    <location>
        <begin position="236"/>
        <end position="259"/>
    </location>
</feature>
<dbReference type="InterPro" id="IPR000620">
    <property type="entry name" value="EamA_dom"/>
</dbReference>
<dbReference type="PANTHER" id="PTHR32322:SF2">
    <property type="entry name" value="EAMA DOMAIN-CONTAINING PROTEIN"/>
    <property type="match status" value="1"/>
</dbReference>
<keyword evidence="3 6" id="KW-0812">Transmembrane</keyword>
<evidence type="ECO:0000256" key="6">
    <source>
        <dbReference type="SAM" id="Phobius"/>
    </source>
</evidence>
<feature type="transmembrane region" description="Helical" evidence="6">
    <location>
        <begin position="180"/>
        <end position="199"/>
    </location>
</feature>
<comment type="subcellular location">
    <subcellularLocation>
        <location evidence="1">Membrane</location>
        <topology evidence="1">Multi-pass membrane protein</topology>
    </subcellularLocation>
</comment>
<dbReference type="PANTHER" id="PTHR32322">
    <property type="entry name" value="INNER MEMBRANE TRANSPORTER"/>
    <property type="match status" value="1"/>
</dbReference>
<dbReference type="InterPro" id="IPR050638">
    <property type="entry name" value="AA-Vitamin_Transporters"/>
</dbReference>
<keyword evidence="5 6" id="KW-0472">Membrane</keyword>
<dbReference type="SUPFAM" id="SSF103481">
    <property type="entry name" value="Multidrug resistance efflux transporter EmrE"/>
    <property type="match status" value="2"/>
</dbReference>
<dbReference type="Proteomes" id="UP000051587">
    <property type="component" value="Unassembled WGS sequence"/>
</dbReference>
<comment type="similarity">
    <text evidence="2">Belongs to the EamA transporter family.</text>
</comment>
<dbReference type="EMBL" id="CYSA01000026">
    <property type="protein sequence ID" value="CUH67079.1"/>
    <property type="molecule type" value="Genomic_DNA"/>
</dbReference>
<dbReference type="InterPro" id="IPR037185">
    <property type="entry name" value="EmrE-like"/>
</dbReference>
<sequence>MDWMFDMSRHTDLALTGLAPLIWGSSYIVITELMPDGFPLTIAMLRALLAGLILLALVRQLPGRDWIGRLLLLGALNFSIFWAALFVAAYLLPGGVAATLGAVQPLIVLGLAHLLLGNRVTAMGVGSALTGMIGVALLILGPDARLDAFGVIAALIGAASMATGVVLSRKWQPPVAPVTFAAWQLTAGGLILLPVAIVLEPGFPRPDFDVAIGLAWLSVIGAAATYYLWFRGIARLGPAAITGLGFLSPLSAVLLGWLVLGQGLSALQIAGVAIVLVSIWAGQRAQRPGVVRFGLAKA</sequence>
<feature type="transmembrane region" description="Helical" evidence="6">
    <location>
        <begin position="123"/>
        <end position="142"/>
    </location>
</feature>
<evidence type="ECO:0000313" key="9">
    <source>
        <dbReference type="Proteomes" id="UP000051587"/>
    </source>
</evidence>
<feature type="domain" description="EamA" evidence="7">
    <location>
        <begin position="18"/>
        <end position="139"/>
    </location>
</feature>
<feature type="transmembrane region" description="Helical" evidence="6">
    <location>
        <begin position="97"/>
        <end position="116"/>
    </location>
</feature>
<name>A0A0P1FGE9_THAGE</name>
<evidence type="ECO:0000256" key="5">
    <source>
        <dbReference type="ARBA" id="ARBA00023136"/>
    </source>
</evidence>
<protein>
    <submittedName>
        <fullName evidence="8">Putative DMT superfamily transporter inner membrane protein</fullName>
    </submittedName>
</protein>
<proteinExistence type="inferred from homology"/>
<evidence type="ECO:0000313" key="8">
    <source>
        <dbReference type="EMBL" id="CUH67079.1"/>
    </source>
</evidence>
<reference evidence="8 9" key="1">
    <citation type="submission" date="2015-09" db="EMBL/GenBank/DDBJ databases">
        <authorList>
            <consortium name="Swine Surveillance"/>
        </authorList>
    </citation>
    <scope>NUCLEOTIDE SEQUENCE [LARGE SCALE GENOMIC DNA]</scope>
    <source>
        <strain evidence="8 9">CECT 4357</strain>
    </source>
</reference>
<dbReference type="GO" id="GO:0016020">
    <property type="term" value="C:membrane"/>
    <property type="evidence" value="ECO:0007669"/>
    <property type="project" value="UniProtKB-SubCell"/>
</dbReference>
<keyword evidence="9" id="KW-1185">Reference proteome</keyword>
<dbReference type="AlphaFoldDB" id="A0A0P1FGE9"/>
<feature type="domain" description="EamA" evidence="7">
    <location>
        <begin position="149"/>
        <end position="280"/>
    </location>
</feature>
<feature type="transmembrane region" description="Helical" evidence="6">
    <location>
        <begin position="70"/>
        <end position="91"/>
    </location>
</feature>
<accession>A0A0P1FGE9</accession>
<organism evidence="8 9">
    <name type="scientific">Thalassovita gelatinovora</name>
    <name type="common">Thalassobius gelatinovorus</name>
    <dbReference type="NCBI Taxonomy" id="53501"/>
    <lineage>
        <taxon>Bacteria</taxon>
        <taxon>Pseudomonadati</taxon>
        <taxon>Pseudomonadota</taxon>
        <taxon>Alphaproteobacteria</taxon>
        <taxon>Rhodobacterales</taxon>
        <taxon>Roseobacteraceae</taxon>
        <taxon>Thalassovita</taxon>
    </lineage>
</organism>